<dbReference type="SUPFAM" id="SSF55729">
    <property type="entry name" value="Acyl-CoA N-acyltransferases (Nat)"/>
    <property type="match status" value="1"/>
</dbReference>
<gene>
    <name evidence="2" type="ORF">D791_03347</name>
</gene>
<dbReference type="InterPro" id="IPR016181">
    <property type="entry name" value="Acyl_CoA_acyltransferase"/>
</dbReference>
<accession>W9VG84</accession>
<protein>
    <recommendedName>
        <fullName evidence="1">N-acetyltransferase domain-containing protein</fullName>
    </recommendedName>
</protein>
<dbReference type="EMBL" id="AONB01000021">
    <property type="protein sequence ID" value="EXJ09675.1"/>
    <property type="molecule type" value="Genomic_DNA"/>
</dbReference>
<dbReference type="Pfam" id="PF00583">
    <property type="entry name" value="Acetyltransf_1"/>
    <property type="match status" value="1"/>
</dbReference>
<keyword evidence="3" id="KW-1185">Reference proteome</keyword>
<feature type="domain" description="N-acetyltransferase" evidence="1">
    <location>
        <begin position="28"/>
        <end position="92"/>
    </location>
</feature>
<reference evidence="3" key="1">
    <citation type="submission" date="2012-11" db="EMBL/GenBank/DDBJ databases">
        <authorList>
            <person name="Singh A."/>
            <person name="Pinnaka A.K."/>
            <person name="Vaidya B."/>
        </authorList>
    </citation>
    <scope>NUCLEOTIDE SEQUENCE [LARGE SCALE GENOMIC DNA]</scope>
    <source>
        <strain evidence="3">AK23</strain>
    </source>
</reference>
<dbReference type="RefSeq" id="WP_051514598.1">
    <property type="nucleotide sequence ID" value="NZ_AONB01000021.1"/>
</dbReference>
<dbReference type="Proteomes" id="UP000019464">
    <property type="component" value="Unassembled WGS sequence"/>
</dbReference>
<evidence type="ECO:0000259" key="1">
    <source>
        <dbReference type="Pfam" id="PF00583"/>
    </source>
</evidence>
<dbReference type="GO" id="GO:0016747">
    <property type="term" value="F:acyltransferase activity, transferring groups other than amino-acyl groups"/>
    <property type="evidence" value="ECO:0007669"/>
    <property type="project" value="InterPro"/>
</dbReference>
<dbReference type="OrthoDB" id="7062232at2"/>
<organism evidence="2 3">
    <name type="scientific">Nitrincola nitratireducens</name>
    <dbReference type="NCBI Taxonomy" id="1229521"/>
    <lineage>
        <taxon>Bacteria</taxon>
        <taxon>Pseudomonadati</taxon>
        <taxon>Pseudomonadota</taxon>
        <taxon>Gammaproteobacteria</taxon>
        <taxon>Oceanospirillales</taxon>
        <taxon>Oceanospirillaceae</taxon>
        <taxon>Nitrincola</taxon>
    </lineage>
</organism>
<dbReference type="Gene3D" id="3.40.630.30">
    <property type="match status" value="1"/>
</dbReference>
<evidence type="ECO:0000313" key="2">
    <source>
        <dbReference type="EMBL" id="EXJ09675.1"/>
    </source>
</evidence>
<dbReference type="AlphaFoldDB" id="W9VG84"/>
<evidence type="ECO:0000313" key="3">
    <source>
        <dbReference type="Proteomes" id="UP000019464"/>
    </source>
</evidence>
<reference evidence="2 3" key="2">
    <citation type="journal article" date="2015" name="Syst. Appl. Microbiol.">
        <title>Nitrincola nitratireducens sp. nov. isolated from a haloalkaline crater lake.</title>
        <authorList>
            <person name="Singh A."/>
            <person name="Vaidya B."/>
            <person name="Tanuku N.R."/>
            <person name="Pinnaka A.K."/>
        </authorList>
    </citation>
    <scope>NUCLEOTIDE SEQUENCE [LARGE SCALE GENOMIC DNA]</scope>
    <source>
        <strain evidence="2 3">AK23</strain>
    </source>
</reference>
<sequence>MDTIFNRTTLEQLPSITVKASVNYYKTFTSPNPDYNVSIFNTTDELVGTAIYAESPIFDRIYLFNIEVIQRFQRKGYATAFLLYLAQTYRHPITAVKELHGASGFWNSARKLSKVGVVVTEPLSVGDMNDESQRWQHLWHEAERLEKLILERLNILNEPWRIAVGRGLES</sequence>
<name>W9VG84_9GAMM</name>
<dbReference type="CDD" id="cd04301">
    <property type="entry name" value="NAT_SF"/>
    <property type="match status" value="1"/>
</dbReference>
<comment type="caution">
    <text evidence="2">The sequence shown here is derived from an EMBL/GenBank/DDBJ whole genome shotgun (WGS) entry which is preliminary data.</text>
</comment>
<proteinExistence type="predicted"/>
<dbReference type="InterPro" id="IPR000182">
    <property type="entry name" value="GNAT_dom"/>
</dbReference>